<gene>
    <name evidence="1" type="ORF">GGR02_000266</name>
</gene>
<evidence type="ECO:0000313" key="1">
    <source>
        <dbReference type="EMBL" id="MBB4072520.1"/>
    </source>
</evidence>
<keyword evidence="2" id="KW-1185">Reference proteome</keyword>
<protein>
    <submittedName>
        <fullName evidence="1">Putative alkaline shock family protein YloU</fullName>
    </submittedName>
</protein>
<comment type="caution">
    <text evidence="1">The sequence shown here is derived from an EMBL/GenBank/DDBJ whole genome shotgun (WGS) entry which is preliminary data.</text>
</comment>
<proteinExistence type="predicted"/>
<dbReference type="RefSeq" id="WP_183182958.1">
    <property type="nucleotide sequence ID" value="NZ_BMNP01000001.1"/>
</dbReference>
<organism evidence="1 2">
    <name type="scientific">Anoxybacteroides voinovskiense</name>
    <dbReference type="NCBI Taxonomy" id="230470"/>
    <lineage>
        <taxon>Bacteria</taxon>
        <taxon>Bacillati</taxon>
        <taxon>Bacillota</taxon>
        <taxon>Bacilli</taxon>
        <taxon>Bacillales</taxon>
        <taxon>Anoxybacillaceae</taxon>
        <taxon>Anoxybacteroides</taxon>
    </lineage>
</organism>
<dbReference type="Proteomes" id="UP000559598">
    <property type="component" value="Unassembled WGS sequence"/>
</dbReference>
<name>A0A840DID6_9BACL</name>
<dbReference type="AlphaFoldDB" id="A0A840DID6"/>
<evidence type="ECO:0000313" key="2">
    <source>
        <dbReference type="Proteomes" id="UP000559598"/>
    </source>
</evidence>
<sequence length="96" mass="10853">MWRYDAAYATVATVVMMCLKERLEIVSEESTIDVQFRGLDRCTVTVALVMKSGAPVVSVCKEVQKEIVEEIRMLTPFVVEHVHLIVKKLVVEKTNA</sequence>
<accession>A0A840DID6</accession>
<dbReference type="EMBL" id="JACIDE010000002">
    <property type="protein sequence ID" value="MBB4072520.1"/>
    <property type="molecule type" value="Genomic_DNA"/>
</dbReference>
<reference evidence="1 2" key="1">
    <citation type="submission" date="2020-08" db="EMBL/GenBank/DDBJ databases">
        <title>Genomic Encyclopedia of Type Strains, Phase IV (KMG-IV): sequencing the most valuable type-strain genomes for metagenomic binning, comparative biology and taxonomic classification.</title>
        <authorList>
            <person name="Goeker M."/>
        </authorList>
    </citation>
    <scope>NUCLEOTIDE SEQUENCE [LARGE SCALE GENOMIC DNA]</scope>
    <source>
        <strain evidence="1 2">DSM 17075</strain>
    </source>
</reference>